<evidence type="ECO:0000259" key="5">
    <source>
        <dbReference type="PROSITE" id="PS50977"/>
    </source>
</evidence>
<dbReference type="PANTHER" id="PTHR30055">
    <property type="entry name" value="HTH-TYPE TRANSCRIPTIONAL REGULATOR RUTR"/>
    <property type="match status" value="1"/>
</dbReference>
<evidence type="ECO:0000256" key="4">
    <source>
        <dbReference type="PROSITE-ProRule" id="PRU00335"/>
    </source>
</evidence>
<dbReference type="PANTHER" id="PTHR30055:SF146">
    <property type="entry name" value="HTH-TYPE TRANSCRIPTIONAL DUAL REGULATOR CECR"/>
    <property type="match status" value="1"/>
</dbReference>
<dbReference type="Pfam" id="PF00440">
    <property type="entry name" value="TetR_N"/>
    <property type="match status" value="1"/>
</dbReference>
<dbReference type="EMBL" id="MN939741">
    <property type="protein sequence ID" value="QIU79764.1"/>
    <property type="molecule type" value="Genomic_DNA"/>
</dbReference>
<dbReference type="PROSITE" id="PS50977">
    <property type="entry name" value="HTH_TETR_2"/>
    <property type="match status" value="1"/>
</dbReference>
<reference evidence="9" key="1">
    <citation type="submission" date="2020-01" db="EMBL/GenBank/DDBJ databases">
        <authorList>
            <person name="Wu C."/>
        </authorList>
    </citation>
    <scope>NUCLEOTIDE SEQUENCE</scope>
    <source>
        <strain evidence="9">E155</strain>
    </source>
</reference>
<accession>A0A6H0JIV5</accession>
<dbReference type="EMBL" id="MN939745">
    <property type="protein sequence ID" value="QIU79812.1"/>
    <property type="molecule type" value="Genomic_DNA"/>
</dbReference>
<dbReference type="Gene3D" id="1.10.10.60">
    <property type="entry name" value="Homeodomain-like"/>
    <property type="match status" value="1"/>
</dbReference>
<keyword evidence="3" id="KW-0804">Transcription</keyword>
<protein>
    <submittedName>
        <fullName evidence="10">TetR/AcrR family transcriptional regulator</fullName>
    </submittedName>
</protein>
<dbReference type="EMBL" id="MN939742">
    <property type="protein sequence ID" value="QIU79776.1"/>
    <property type="molecule type" value="Genomic_DNA"/>
</dbReference>
<name>A0A6H0JIV5_VIBHA</name>
<evidence type="ECO:0000256" key="2">
    <source>
        <dbReference type="ARBA" id="ARBA00023125"/>
    </source>
</evidence>
<dbReference type="FunFam" id="1.10.10.60:FF:000141">
    <property type="entry name" value="TetR family transcriptional regulator"/>
    <property type="match status" value="1"/>
</dbReference>
<dbReference type="EMBL" id="MN939743">
    <property type="protein sequence ID" value="QIU79788.1"/>
    <property type="molecule type" value="Genomic_DNA"/>
</dbReference>
<evidence type="ECO:0000313" key="6">
    <source>
        <dbReference type="EMBL" id="QIU79764.1"/>
    </source>
</evidence>
<dbReference type="AlphaFoldDB" id="A0A6H0JIV5"/>
<proteinExistence type="predicted"/>
<dbReference type="SUPFAM" id="SSF46689">
    <property type="entry name" value="Homeodomain-like"/>
    <property type="match status" value="1"/>
</dbReference>
<evidence type="ECO:0000313" key="8">
    <source>
        <dbReference type="EMBL" id="QIU79788.1"/>
    </source>
</evidence>
<evidence type="ECO:0000313" key="7">
    <source>
        <dbReference type="EMBL" id="QIU79776.1"/>
    </source>
</evidence>
<evidence type="ECO:0000313" key="10">
    <source>
        <dbReference type="EMBL" id="QIU79812.1"/>
    </source>
</evidence>
<keyword evidence="1" id="KW-0805">Transcription regulation</keyword>
<dbReference type="InterPro" id="IPR039536">
    <property type="entry name" value="TetR_C_Proteobacteria"/>
</dbReference>
<organism evidence="10">
    <name type="scientific">Vibrio harveyi</name>
    <name type="common">Beneckea harveyi</name>
    <dbReference type="NCBI Taxonomy" id="669"/>
    <lineage>
        <taxon>Bacteria</taxon>
        <taxon>Pseudomonadati</taxon>
        <taxon>Pseudomonadota</taxon>
        <taxon>Gammaproteobacteria</taxon>
        <taxon>Vibrionales</taxon>
        <taxon>Vibrionaceae</taxon>
        <taxon>Vibrio</taxon>
    </lineage>
</organism>
<sequence length="252" mass="29220">MKHLVHEKSCLLTSIVVLYWTVLLSSLNHLELGKKPHQPQQRWIFAWVDLFMRISTEKKRTRIIKVATDLFIKQGYKDTSLDQIVAICGGSKQTLYRYFSNKEGLFVEVLAYNTKTSLESVFQLADKQSEPLQETLNDFAKKYLKGVCSNPMLSLYRIVSADFNKHDSVPNQFWQTGPHRIHQYLIDFLKSETVSSQLDVENADLACEQLLALIKLDYQNMALIGFDFPTDEELDAHTLVNLSLRRQFFTDY</sequence>
<dbReference type="PRINTS" id="PR00455">
    <property type="entry name" value="HTHTETR"/>
</dbReference>
<dbReference type="Pfam" id="PF14246">
    <property type="entry name" value="TetR_C_7"/>
    <property type="match status" value="1"/>
</dbReference>
<dbReference type="Gene3D" id="1.10.357.10">
    <property type="entry name" value="Tetracycline Repressor, domain 2"/>
    <property type="match status" value="1"/>
</dbReference>
<dbReference type="InterPro" id="IPR050109">
    <property type="entry name" value="HTH-type_TetR-like_transc_reg"/>
</dbReference>
<dbReference type="EMBL" id="MN939744">
    <property type="protein sequence ID" value="QIU79800.1"/>
    <property type="molecule type" value="Genomic_DNA"/>
</dbReference>
<dbReference type="GO" id="GO:0003700">
    <property type="term" value="F:DNA-binding transcription factor activity"/>
    <property type="evidence" value="ECO:0007669"/>
    <property type="project" value="TreeGrafter"/>
</dbReference>
<evidence type="ECO:0000256" key="1">
    <source>
        <dbReference type="ARBA" id="ARBA00023015"/>
    </source>
</evidence>
<dbReference type="GO" id="GO:0000976">
    <property type="term" value="F:transcription cis-regulatory region binding"/>
    <property type="evidence" value="ECO:0007669"/>
    <property type="project" value="TreeGrafter"/>
</dbReference>
<feature type="domain" description="HTH tetR-type" evidence="5">
    <location>
        <begin position="57"/>
        <end position="117"/>
    </location>
</feature>
<evidence type="ECO:0000313" key="9">
    <source>
        <dbReference type="EMBL" id="QIU79800.1"/>
    </source>
</evidence>
<dbReference type="InterPro" id="IPR001647">
    <property type="entry name" value="HTH_TetR"/>
</dbReference>
<reference evidence="10" key="2">
    <citation type="submission" date="2020-01" db="EMBL/GenBank/DDBJ databases">
        <authorList>
            <person name="Wu C."/>
            <person name="Zhao Z."/>
        </authorList>
    </citation>
    <scope>NUCLEOTIDE SEQUENCE</scope>
    <source>
        <strain evidence="6">E066</strain>
        <strain evidence="7">E067</strain>
        <strain evidence="8">E089</strain>
        <strain evidence="10">HN121</strain>
    </source>
</reference>
<evidence type="ECO:0000256" key="3">
    <source>
        <dbReference type="ARBA" id="ARBA00023163"/>
    </source>
</evidence>
<keyword evidence="2 4" id="KW-0238">DNA-binding</keyword>
<feature type="DNA-binding region" description="H-T-H motif" evidence="4">
    <location>
        <begin position="80"/>
        <end position="99"/>
    </location>
</feature>
<dbReference type="InterPro" id="IPR009057">
    <property type="entry name" value="Homeodomain-like_sf"/>
</dbReference>